<organism evidence="2 3">
    <name type="scientific">Muribacter muris</name>
    <dbReference type="NCBI Taxonomy" id="67855"/>
    <lineage>
        <taxon>Bacteria</taxon>
        <taxon>Pseudomonadati</taxon>
        <taxon>Pseudomonadota</taxon>
        <taxon>Gammaproteobacteria</taxon>
        <taxon>Pasteurellales</taxon>
        <taxon>Pasteurellaceae</taxon>
        <taxon>Muribacter</taxon>
    </lineage>
</organism>
<feature type="transmembrane region" description="Helical" evidence="1">
    <location>
        <begin position="972"/>
        <end position="991"/>
    </location>
</feature>
<feature type="transmembrane region" description="Helical" evidence="1">
    <location>
        <begin position="874"/>
        <end position="893"/>
    </location>
</feature>
<accession>A0A4Y9K4Z1</accession>
<dbReference type="PANTHER" id="PTHR32063">
    <property type="match status" value="1"/>
</dbReference>
<keyword evidence="1" id="KW-0812">Transmembrane</keyword>
<feature type="transmembrane region" description="Helical" evidence="1">
    <location>
        <begin position="491"/>
        <end position="513"/>
    </location>
</feature>
<keyword evidence="1" id="KW-1133">Transmembrane helix</keyword>
<gene>
    <name evidence="2" type="ORF">E4T80_02910</name>
</gene>
<dbReference type="SUPFAM" id="SSF82714">
    <property type="entry name" value="Multidrug efflux transporter AcrB TolC docking domain, DN and DC subdomains"/>
    <property type="match status" value="2"/>
</dbReference>
<feature type="transmembrane region" description="Helical" evidence="1">
    <location>
        <begin position="1003"/>
        <end position="1029"/>
    </location>
</feature>
<proteinExistence type="predicted"/>
<keyword evidence="1" id="KW-0472">Membrane</keyword>
<feature type="transmembrane region" description="Helical" evidence="1">
    <location>
        <begin position="556"/>
        <end position="574"/>
    </location>
</feature>
<dbReference type="RefSeq" id="WP_135054789.1">
    <property type="nucleotide sequence ID" value="NZ_JADGLC010000004.1"/>
</dbReference>
<sequence length="1057" mass="114073">MNFKISSWAIRNPIPIIVLFLLLTVLGIKAFQELPINADPDMRFPMVNITVTQTGASADELENTVTRRVEDAVAGMAGVRHITSTITEGSSVTAVEFRLETDTDRAVNDVRNAITQIRSNLPQNIDNPVVERMDMEGGALGYYAVQSPNMNQTELSWFIEDAVSRELLAVNGVQQVKRLGGEKREVRVALQSAKLNVLGITAEQVSQQLAQTNANVPAGRVQWFDQEQSIRVVGSQPSLADLANLPIALSDYRKVKLVELATISDSHADVRSRTRLNGREVLGFQVFRSKGSSDTVVEKGVWQALQRLATNYPDIQITEVHNSVNITKENYDVAISTLLEGAALTVLVVWLFLRNWRATLVAAIALPLSILPAFWIMKLLGYTLNSISLLAITLVIGILVDDAIVEIENIETHIHQGKRPFQAALDASDAIGLAVVAITASIVAVFLPVSFIEGMTGQYFGQFGVTVAAITASIVAVFLPVSFIEGMTGQYFGQFGVTVAAAVLSSLLVARLATPLLAAYLLQQTAAKTPAATSSSKLKQGYLTLLAKALHFRKTTLLLGGVFLVASAMILPQLPTGFVPKGDTGMSRLDVTLPPSSTLEQTDEILQKIDRTIRQYDEVALVFTTAGSGEINKGEVLIRLKPHQVRSISQKEFEDKLREALKQFADVRITFRNEMAARDVSILLTGNDPVKLQQTANGLKQQMQSLSSVENVQINAPLMKIEVQVKLRADEAAKAGVSPQAVGNLLQIATLGSTDGNAARFNLPDRQIPIRVTLAENERNQPEVIRQLRVASSNGGTIPLNTVADIQFGAGSASLERFDRERRIAVEADLALGQTIGSALSQINELPIMQNLPDGVRVPSSGDAEMMDEMFSQFGFAMAAGVVMVLLVLVLLFKDFLQPLTILTALPLSIGGAAIGLLAYGAALDMSSVIGILMLMGIVTKNSILLVDFVIEKRQQGMARHQALIQSGSERVRPILMTTIAMVAGMIPAVFAGGAGAAFRAPMAIAVICGLTASTLLSLVFVPVVYSLIDDLKMWITPKLARLSSVTAEDRMLGGDG</sequence>
<reference evidence="2 3" key="1">
    <citation type="submission" date="2019-03" db="EMBL/GenBank/DDBJ databases">
        <title>Diversity of the mouse oral microbiome.</title>
        <authorList>
            <person name="Joseph S."/>
            <person name="Aduse-Opoku J."/>
            <person name="Curtis M."/>
            <person name="Wade W."/>
            <person name="Hashim A."/>
        </authorList>
    </citation>
    <scope>NUCLEOTIDE SEQUENCE [LARGE SCALE GENOMIC DNA]</scope>
    <source>
        <strain evidence="2 3">WT12</strain>
    </source>
</reference>
<dbReference type="Gene3D" id="3.30.70.1320">
    <property type="entry name" value="Multidrug efflux transporter AcrB pore domain like"/>
    <property type="match status" value="1"/>
</dbReference>
<protein>
    <submittedName>
        <fullName evidence="2">Efflux RND transporter permease subunit</fullName>
    </submittedName>
</protein>
<dbReference type="AlphaFoldDB" id="A0A4Y9K4Z1"/>
<dbReference type="Gene3D" id="3.30.2090.10">
    <property type="entry name" value="Multidrug efflux transporter AcrB TolC docking domain, DN and DC subdomains"/>
    <property type="match status" value="2"/>
</dbReference>
<dbReference type="GO" id="GO:0005886">
    <property type="term" value="C:plasma membrane"/>
    <property type="evidence" value="ECO:0007669"/>
    <property type="project" value="TreeGrafter"/>
</dbReference>
<dbReference type="Gene3D" id="3.30.70.1440">
    <property type="entry name" value="Multidrug efflux transporter AcrB pore domain"/>
    <property type="match status" value="1"/>
</dbReference>
<feature type="transmembrane region" description="Helical" evidence="1">
    <location>
        <begin position="459"/>
        <end position="479"/>
    </location>
</feature>
<dbReference type="GO" id="GO:0042910">
    <property type="term" value="F:xenobiotic transmembrane transporter activity"/>
    <property type="evidence" value="ECO:0007669"/>
    <property type="project" value="TreeGrafter"/>
</dbReference>
<dbReference type="EMBL" id="SPPA01000004">
    <property type="protein sequence ID" value="TFV12199.1"/>
    <property type="molecule type" value="Genomic_DNA"/>
</dbReference>
<dbReference type="Gene3D" id="1.20.1640.10">
    <property type="entry name" value="Multidrug efflux transporter AcrB transmembrane domain"/>
    <property type="match status" value="3"/>
</dbReference>
<dbReference type="Pfam" id="PF00873">
    <property type="entry name" value="ACR_tran"/>
    <property type="match status" value="1"/>
</dbReference>
<dbReference type="OrthoDB" id="9757904at2"/>
<dbReference type="SUPFAM" id="SSF82693">
    <property type="entry name" value="Multidrug efflux transporter AcrB pore domain, PN1, PN2, PC1 and PC2 subdomains"/>
    <property type="match status" value="3"/>
</dbReference>
<dbReference type="InterPro" id="IPR027463">
    <property type="entry name" value="AcrB_DN_DC_subdom"/>
</dbReference>
<feature type="transmembrane region" description="Helical" evidence="1">
    <location>
        <begin position="333"/>
        <end position="353"/>
    </location>
</feature>
<dbReference type="PANTHER" id="PTHR32063:SF77">
    <property type="entry name" value="ACR FAMILY TRANSPORT PROTEIN"/>
    <property type="match status" value="1"/>
</dbReference>
<evidence type="ECO:0000256" key="1">
    <source>
        <dbReference type="SAM" id="Phobius"/>
    </source>
</evidence>
<dbReference type="SUPFAM" id="SSF82866">
    <property type="entry name" value="Multidrug efflux transporter AcrB transmembrane domain"/>
    <property type="match status" value="3"/>
</dbReference>
<dbReference type="Gene3D" id="3.30.70.1430">
    <property type="entry name" value="Multidrug efflux transporter AcrB pore domain"/>
    <property type="match status" value="2"/>
</dbReference>
<dbReference type="InterPro" id="IPR001036">
    <property type="entry name" value="Acrflvin-R"/>
</dbReference>
<evidence type="ECO:0000313" key="3">
    <source>
        <dbReference type="Proteomes" id="UP000297396"/>
    </source>
</evidence>
<dbReference type="PRINTS" id="PR00702">
    <property type="entry name" value="ACRIFLAVINRP"/>
</dbReference>
<feature type="transmembrane region" description="Helical" evidence="1">
    <location>
        <begin position="360"/>
        <end position="380"/>
    </location>
</feature>
<feature type="transmembrane region" description="Helical" evidence="1">
    <location>
        <begin position="929"/>
        <end position="951"/>
    </location>
</feature>
<comment type="caution">
    <text evidence="2">The sequence shown here is derived from an EMBL/GenBank/DDBJ whole genome shotgun (WGS) entry which is preliminary data.</text>
</comment>
<dbReference type="Proteomes" id="UP000297396">
    <property type="component" value="Unassembled WGS sequence"/>
</dbReference>
<name>A0A4Y9K4Z1_9PAST</name>
<feature type="transmembrane region" description="Helical" evidence="1">
    <location>
        <begin position="430"/>
        <end position="452"/>
    </location>
</feature>
<evidence type="ECO:0000313" key="2">
    <source>
        <dbReference type="EMBL" id="TFV12199.1"/>
    </source>
</evidence>
<feature type="transmembrane region" description="Helical" evidence="1">
    <location>
        <begin position="900"/>
        <end position="923"/>
    </location>
</feature>